<dbReference type="Gene3D" id="3.40.50.1980">
    <property type="entry name" value="Nitrogenase molybdenum iron protein domain"/>
    <property type="match status" value="2"/>
</dbReference>
<dbReference type="PROSITE" id="PS50983">
    <property type="entry name" value="FE_B12_PBP"/>
    <property type="match status" value="1"/>
</dbReference>
<dbReference type="InterPro" id="IPR050902">
    <property type="entry name" value="ABC_Transporter_SBP"/>
</dbReference>
<dbReference type="SUPFAM" id="SSF53807">
    <property type="entry name" value="Helical backbone' metal receptor"/>
    <property type="match status" value="1"/>
</dbReference>
<name>A0A2L2BP35_9MICO</name>
<sequence>MSALFPLPKALIGLTGALSLLVSLGGCQPGSYSSDDYSPQLAGDRPALSDIDWLTDPKSWEGPSTALLSSDAVTPITNTPPEPDLPRTVTSRDLAGDVEVTVERVERIIAVDLAGSLAQTVVGLGYGDRLVGRDISTQIPGLEDLPVVTGTGHAISPEAVLELRPDLILTDGTVGPIDVMLQLREAGIPVVFIRVAPGLDQPALQAHAVSTVLGQPELGARLGERINEEIDRVVATIADNTPADPSDRLRMVFLYLRGANGIYYLFGEESGAGELITALGGIDVAGEIGWEGLRPVTDEALVAANPDLILVMSTGLTSVGGVEELVTVKPAIGLTTAGQNLRFVDMADNLVLGFGPRTPLVLDALARAIYAPAQSPATR</sequence>
<comment type="similarity">
    <text evidence="1">Belongs to the bacterial solute-binding protein 8 family.</text>
</comment>
<gene>
    <name evidence="3" type="ORF">C3B54_11419</name>
</gene>
<keyword evidence="4" id="KW-1185">Reference proteome</keyword>
<dbReference type="AlphaFoldDB" id="A0A2L2BP35"/>
<reference evidence="3 4" key="1">
    <citation type="submission" date="2018-02" db="EMBL/GenBank/DDBJ databases">
        <title>Complete genome of the streamlined marine actinobacterium Pontimonas salivibrio CL-TW6 adapted to coastal planktonic lifestype.</title>
        <authorList>
            <person name="Cho B.C."/>
            <person name="Hardies S.C."/>
            <person name="Jang G.I."/>
            <person name="Hwang C.Y."/>
        </authorList>
    </citation>
    <scope>NUCLEOTIDE SEQUENCE [LARGE SCALE GENOMIC DNA]</scope>
    <source>
        <strain evidence="3 4">CL-TW6</strain>
    </source>
</reference>
<keyword evidence="3" id="KW-0449">Lipoprotein</keyword>
<organism evidence="3 4">
    <name type="scientific">Pontimonas salivibrio</name>
    <dbReference type="NCBI Taxonomy" id="1159327"/>
    <lineage>
        <taxon>Bacteria</taxon>
        <taxon>Bacillati</taxon>
        <taxon>Actinomycetota</taxon>
        <taxon>Actinomycetes</taxon>
        <taxon>Micrococcales</taxon>
        <taxon>Microbacteriaceae</taxon>
        <taxon>Pontimonas</taxon>
    </lineage>
</organism>
<evidence type="ECO:0000259" key="2">
    <source>
        <dbReference type="PROSITE" id="PS50983"/>
    </source>
</evidence>
<evidence type="ECO:0000313" key="3">
    <source>
        <dbReference type="EMBL" id="AVG23414.1"/>
    </source>
</evidence>
<evidence type="ECO:0000256" key="1">
    <source>
        <dbReference type="ARBA" id="ARBA00008814"/>
    </source>
</evidence>
<protein>
    <submittedName>
        <fullName evidence="3">Iron complex ABC transporter substrate-binding lipoprotein</fullName>
    </submittedName>
</protein>
<dbReference type="InterPro" id="IPR002491">
    <property type="entry name" value="ABC_transptr_periplasmic_BD"/>
</dbReference>
<dbReference type="PANTHER" id="PTHR30535:SF4">
    <property type="entry name" value="HEMIN-BINDING PERIPLASMIC PROTEIN HMUT"/>
    <property type="match status" value="1"/>
</dbReference>
<dbReference type="Pfam" id="PF01497">
    <property type="entry name" value="Peripla_BP_2"/>
    <property type="match status" value="1"/>
</dbReference>
<dbReference type="KEGG" id="psai:C3B54_11419"/>
<dbReference type="PANTHER" id="PTHR30535">
    <property type="entry name" value="VITAMIN B12-BINDING PROTEIN"/>
    <property type="match status" value="1"/>
</dbReference>
<dbReference type="EMBL" id="CP026923">
    <property type="protein sequence ID" value="AVG23414.1"/>
    <property type="molecule type" value="Genomic_DNA"/>
</dbReference>
<feature type="domain" description="Fe/B12 periplasmic-binding" evidence="2">
    <location>
        <begin position="109"/>
        <end position="373"/>
    </location>
</feature>
<dbReference type="RefSeq" id="WP_245867972.1">
    <property type="nucleotide sequence ID" value="NZ_CP026923.1"/>
</dbReference>
<proteinExistence type="inferred from homology"/>
<accession>A0A2L2BP35</accession>
<evidence type="ECO:0000313" key="4">
    <source>
        <dbReference type="Proteomes" id="UP000243077"/>
    </source>
</evidence>
<dbReference type="Proteomes" id="UP000243077">
    <property type="component" value="Chromosome"/>
</dbReference>